<dbReference type="EMBL" id="BART01005189">
    <property type="protein sequence ID" value="GAG62309.1"/>
    <property type="molecule type" value="Genomic_DNA"/>
</dbReference>
<dbReference type="PANTHER" id="PTHR43751:SF3">
    <property type="entry name" value="SULFATASE N-TERMINAL DOMAIN-CONTAINING PROTEIN"/>
    <property type="match status" value="1"/>
</dbReference>
<dbReference type="Pfam" id="PF00884">
    <property type="entry name" value="Sulfatase"/>
    <property type="match status" value="1"/>
</dbReference>
<evidence type="ECO:0000259" key="1">
    <source>
        <dbReference type="Pfam" id="PF00884"/>
    </source>
</evidence>
<dbReference type="Gene3D" id="3.40.720.10">
    <property type="entry name" value="Alkaline Phosphatase, subunit A"/>
    <property type="match status" value="1"/>
</dbReference>
<dbReference type="SUPFAM" id="SSF53649">
    <property type="entry name" value="Alkaline phosphatase-like"/>
    <property type="match status" value="1"/>
</dbReference>
<gene>
    <name evidence="2" type="ORF">S01H4_12292</name>
</gene>
<reference evidence="2" key="1">
    <citation type="journal article" date="2014" name="Front. Microbiol.">
        <title>High frequency of phylogenetically diverse reductive dehalogenase-homologous genes in deep subseafloor sedimentary metagenomes.</title>
        <authorList>
            <person name="Kawai M."/>
            <person name="Futagami T."/>
            <person name="Toyoda A."/>
            <person name="Takaki Y."/>
            <person name="Nishi S."/>
            <person name="Hori S."/>
            <person name="Arai W."/>
            <person name="Tsubouchi T."/>
            <person name="Morono Y."/>
            <person name="Uchiyama I."/>
            <person name="Ito T."/>
            <person name="Fujiyama A."/>
            <person name="Inagaki F."/>
            <person name="Takami H."/>
        </authorList>
    </citation>
    <scope>NUCLEOTIDE SEQUENCE</scope>
    <source>
        <strain evidence="2">Expedition CK06-06</strain>
    </source>
</reference>
<sequence>MPAAGPKHLAQGNELPNVIIILFDALSAFNLSLYGYPRATSPNLERFAARANVYHAHHTAGNFTTPSTASLFTGTYPWTHRAFSLNSLISAQVTPYNMFRLLEDVYHQVAFTQNIFADTLLYQFESYLYHHQGLDSFSLAGHTFYNHLFDNDAIHGLKSYDQFLFKRAEAHGSLFLSILNDLSIQLPNRIQAQKLNEIHPNGLPRLANTDVYFLFEQIMDGVMGMLDELLVPSFTYLHFLPPHTP</sequence>
<protein>
    <recommendedName>
        <fullName evidence="1">Sulfatase N-terminal domain-containing protein</fullName>
    </recommendedName>
</protein>
<comment type="caution">
    <text evidence="2">The sequence shown here is derived from an EMBL/GenBank/DDBJ whole genome shotgun (WGS) entry which is preliminary data.</text>
</comment>
<feature type="domain" description="Sulfatase N-terminal" evidence="1">
    <location>
        <begin position="16"/>
        <end position="244"/>
    </location>
</feature>
<feature type="non-terminal residue" evidence="2">
    <location>
        <position position="245"/>
    </location>
</feature>
<accession>X0YZU6</accession>
<proteinExistence type="predicted"/>
<dbReference type="AlphaFoldDB" id="X0YZU6"/>
<dbReference type="InterPro" id="IPR017850">
    <property type="entry name" value="Alkaline_phosphatase_core_sf"/>
</dbReference>
<organism evidence="2">
    <name type="scientific">marine sediment metagenome</name>
    <dbReference type="NCBI Taxonomy" id="412755"/>
    <lineage>
        <taxon>unclassified sequences</taxon>
        <taxon>metagenomes</taxon>
        <taxon>ecological metagenomes</taxon>
    </lineage>
</organism>
<dbReference type="InterPro" id="IPR000917">
    <property type="entry name" value="Sulfatase_N"/>
</dbReference>
<dbReference type="InterPro" id="IPR052701">
    <property type="entry name" value="GAG_Ulvan_Degrading_Sulfatases"/>
</dbReference>
<evidence type="ECO:0000313" key="2">
    <source>
        <dbReference type="EMBL" id="GAG62309.1"/>
    </source>
</evidence>
<dbReference type="PANTHER" id="PTHR43751">
    <property type="entry name" value="SULFATASE"/>
    <property type="match status" value="1"/>
</dbReference>
<name>X0YZU6_9ZZZZ</name>